<dbReference type="PANTHER" id="PTHR34702">
    <property type="entry name" value="NA(+)/H(+) ANTIPORTER SUBUNIT F1"/>
    <property type="match status" value="1"/>
</dbReference>
<keyword evidence="4 7" id="KW-0812">Transmembrane</keyword>
<feature type="transmembrane region" description="Helical" evidence="7">
    <location>
        <begin position="6"/>
        <end position="24"/>
    </location>
</feature>
<keyword evidence="2" id="KW-0813">Transport</keyword>
<dbReference type="GO" id="GO:0005886">
    <property type="term" value="C:plasma membrane"/>
    <property type="evidence" value="ECO:0007669"/>
    <property type="project" value="UniProtKB-SubCell"/>
</dbReference>
<evidence type="ECO:0008006" key="9">
    <source>
        <dbReference type="Google" id="ProtNLM"/>
    </source>
</evidence>
<dbReference type="AlphaFoldDB" id="X1BPP8"/>
<evidence type="ECO:0000256" key="3">
    <source>
        <dbReference type="ARBA" id="ARBA00022475"/>
    </source>
</evidence>
<comment type="caution">
    <text evidence="8">The sequence shown here is derived from an EMBL/GenBank/DDBJ whole genome shotgun (WGS) entry which is preliminary data.</text>
</comment>
<gene>
    <name evidence="8" type="ORF">S01H4_21870</name>
</gene>
<evidence type="ECO:0000256" key="1">
    <source>
        <dbReference type="ARBA" id="ARBA00004651"/>
    </source>
</evidence>
<dbReference type="Pfam" id="PF04066">
    <property type="entry name" value="MrpF_PhaF"/>
    <property type="match status" value="1"/>
</dbReference>
<keyword evidence="5 7" id="KW-1133">Transmembrane helix</keyword>
<evidence type="ECO:0000313" key="8">
    <source>
        <dbReference type="EMBL" id="GAG83162.1"/>
    </source>
</evidence>
<keyword evidence="6 7" id="KW-0472">Membrane</keyword>
<evidence type="ECO:0000256" key="2">
    <source>
        <dbReference type="ARBA" id="ARBA00022448"/>
    </source>
</evidence>
<keyword evidence="3" id="KW-1003">Cell membrane</keyword>
<comment type="subcellular location">
    <subcellularLocation>
        <location evidence="1">Cell membrane</location>
        <topology evidence="1">Multi-pass membrane protein</topology>
    </subcellularLocation>
</comment>
<dbReference type="EMBL" id="BART01009954">
    <property type="protein sequence ID" value="GAG83162.1"/>
    <property type="molecule type" value="Genomic_DNA"/>
</dbReference>
<dbReference type="PANTHER" id="PTHR34702:SF1">
    <property type="entry name" value="NA(+)_H(+) ANTIPORTER SUBUNIT F"/>
    <property type="match status" value="1"/>
</dbReference>
<organism evidence="8">
    <name type="scientific">marine sediment metagenome</name>
    <dbReference type="NCBI Taxonomy" id="412755"/>
    <lineage>
        <taxon>unclassified sequences</taxon>
        <taxon>metagenomes</taxon>
        <taxon>ecological metagenomes</taxon>
    </lineage>
</organism>
<evidence type="ECO:0000256" key="6">
    <source>
        <dbReference type="ARBA" id="ARBA00023136"/>
    </source>
</evidence>
<accession>X1BPP8</accession>
<proteinExistence type="predicted"/>
<evidence type="ECO:0000256" key="5">
    <source>
        <dbReference type="ARBA" id="ARBA00022989"/>
    </source>
</evidence>
<protein>
    <recommendedName>
        <fullName evidence="9">Multiple resistance and pH regulation protein F</fullName>
    </recommendedName>
</protein>
<feature type="transmembrane region" description="Helical" evidence="7">
    <location>
        <begin position="61"/>
        <end position="80"/>
    </location>
</feature>
<reference evidence="8" key="1">
    <citation type="journal article" date="2014" name="Front. Microbiol.">
        <title>High frequency of phylogenetically diverse reductive dehalogenase-homologous genes in deep subseafloor sedimentary metagenomes.</title>
        <authorList>
            <person name="Kawai M."/>
            <person name="Futagami T."/>
            <person name="Toyoda A."/>
            <person name="Takaki Y."/>
            <person name="Nishi S."/>
            <person name="Hori S."/>
            <person name="Arai W."/>
            <person name="Tsubouchi T."/>
            <person name="Morono Y."/>
            <person name="Uchiyama I."/>
            <person name="Ito T."/>
            <person name="Fujiyama A."/>
            <person name="Inagaki F."/>
            <person name="Takami H."/>
        </authorList>
    </citation>
    <scope>NUCLEOTIDE SEQUENCE</scope>
    <source>
        <strain evidence="8">Expedition CK06-06</strain>
    </source>
</reference>
<evidence type="ECO:0000256" key="7">
    <source>
        <dbReference type="SAM" id="Phobius"/>
    </source>
</evidence>
<dbReference type="GO" id="GO:0015385">
    <property type="term" value="F:sodium:proton antiporter activity"/>
    <property type="evidence" value="ECO:0007669"/>
    <property type="project" value="TreeGrafter"/>
</dbReference>
<name>X1BPP8_9ZZZZ</name>
<dbReference type="InterPro" id="IPR007208">
    <property type="entry name" value="MrpF/PhaF-like"/>
</dbReference>
<feature type="non-terminal residue" evidence="8">
    <location>
        <position position="1"/>
    </location>
</feature>
<evidence type="ECO:0000256" key="4">
    <source>
        <dbReference type="ARBA" id="ARBA00022692"/>
    </source>
</evidence>
<sequence length="91" mass="10139">DLPYIPLFTRALYILLLSCIFCLYRILKGPTAPDRIVAIDILGILIVGFCALLCIPTGRSWYIDIGIAWALQSFIGALALSKYLEGKDFDE</sequence>
<feature type="transmembrane region" description="Helical" evidence="7">
    <location>
        <begin position="36"/>
        <end position="55"/>
    </location>
</feature>